<dbReference type="Proteomes" id="UP001500839">
    <property type="component" value="Unassembled WGS sequence"/>
</dbReference>
<evidence type="ECO:0000259" key="2">
    <source>
        <dbReference type="Pfam" id="PF14340"/>
    </source>
</evidence>
<keyword evidence="1" id="KW-1133">Transmembrane helix</keyword>
<keyword evidence="1" id="KW-0812">Transmembrane</keyword>
<protein>
    <submittedName>
        <fullName evidence="3">DUF4395 domain-containing protein</fullName>
    </submittedName>
</protein>
<gene>
    <name evidence="3" type="ORF">GCM10023353_11470</name>
</gene>
<dbReference type="InterPro" id="IPR025508">
    <property type="entry name" value="DUF4395"/>
</dbReference>
<dbReference type="EMBL" id="BAABKQ010000001">
    <property type="protein sequence ID" value="GAA4809260.1"/>
    <property type="molecule type" value="Genomic_DNA"/>
</dbReference>
<organism evidence="3 4">
    <name type="scientific">Tomitella cavernea</name>
    <dbReference type="NCBI Taxonomy" id="1387982"/>
    <lineage>
        <taxon>Bacteria</taxon>
        <taxon>Bacillati</taxon>
        <taxon>Actinomycetota</taxon>
        <taxon>Actinomycetes</taxon>
        <taxon>Mycobacteriales</taxon>
        <taxon>Tomitella</taxon>
    </lineage>
</organism>
<sequence length="155" mass="16118">MPLESTERDAARPAPASPGVGVDVRGPRFAAAVTTAVLAVVLLTGAWWLLAVQALVFAAGAAFGPRRSPYGWLFARFVAPRLTPPAEREPVAPLRFAQTVGLAFAVVGLAGYTAGVPLLGAIATAFALFAALLNAAFGVCLGCRMYPMLAYLRMS</sequence>
<evidence type="ECO:0000313" key="3">
    <source>
        <dbReference type="EMBL" id="GAA4809260.1"/>
    </source>
</evidence>
<keyword evidence="4" id="KW-1185">Reference proteome</keyword>
<proteinExistence type="predicted"/>
<feature type="transmembrane region" description="Helical" evidence="1">
    <location>
        <begin position="96"/>
        <end position="115"/>
    </location>
</feature>
<dbReference type="Pfam" id="PF14340">
    <property type="entry name" value="DUF4395"/>
    <property type="match status" value="1"/>
</dbReference>
<feature type="transmembrane region" description="Helical" evidence="1">
    <location>
        <begin position="121"/>
        <end position="146"/>
    </location>
</feature>
<dbReference type="RefSeq" id="WP_200170795.1">
    <property type="nucleotide sequence ID" value="NZ_BAABKQ010000001.1"/>
</dbReference>
<comment type="caution">
    <text evidence="3">The sequence shown here is derived from an EMBL/GenBank/DDBJ whole genome shotgun (WGS) entry which is preliminary data.</text>
</comment>
<accession>A0ABP9CEV2</accession>
<evidence type="ECO:0000313" key="4">
    <source>
        <dbReference type="Proteomes" id="UP001500839"/>
    </source>
</evidence>
<evidence type="ECO:0000256" key="1">
    <source>
        <dbReference type="SAM" id="Phobius"/>
    </source>
</evidence>
<feature type="domain" description="DUF4395" evidence="2">
    <location>
        <begin position="22"/>
        <end position="149"/>
    </location>
</feature>
<reference evidence="4" key="1">
    <citation type="journal article" date="2019" name="Int. J. Syst. Evol. Microbiol.">
        <title>The Global Catalogue of Microorganisms (GCM) 10K type strain sequencing project: providing services to taxonomists for standard genome sequencing and annotation.</title>
        <authorList>
            <consortium name="The Broad Institute Genomics Platform"/>
            <consortium name="The Broad Institute Genome Sequencing Center for Infectious Disease"/>
            <person name="Wu L."/>
            <person name="Ma J."/>
        </authorList>
    </citation>
    <scope>NUCLEOTIDE SEQUENCE [LARGE SCALE GENOMIC DNA]</scope>
    <source>
        <strain evidence="4">JCM 18542</strain>
    </source>
</reference>
<keyword evidence="1" id="KW-0472">Membrane</keyword>
<feature type="transmembrane region" description="Helical" evidence="1">
    <location>
        <begin position="29"/>
        <end position="58"/>
    </location>
</feature>
<name>A0ABP9CEV2_9ACTN</name>